<keyword evidence="1" id="KW-0732">Signal</keyword>
<feature type="chain" id="PRO_5028863656" evidence="1">
    <location>
        <begin position="28"/>
        <end position="157"/>
    </location>
</feature>
<sequence length="157" mass="16413">MTRARVLVALVCVLAALVVAQTLVARAKVAGLRDTIEVYQTKGTVSAATLSGATVREKIVVDLANTRCAGPAGCPPAKRVTVEPCAGGLCVSYDGSRRKKVAVAGGCWRFSFTPTRAAFDPGAGRWFVTEFDARLETKGGGSCGKVKAVWEVTGRPV</sequence>
<feature type="signal peptide" evidence="1">
    <location>
        <begin position="1"/>
        <end position="27"/>
    </location>
</feature>
<keyword evidence="3" id="KW-1185">Reference proteome</keyword>
<evidence type="ECO:0000313" key="3">
    <source>
        <dbReference type="Proteomes" id="UP000479526"/>
    </source>
</evidence>
<gene>
    <name evidence="2" type="ORF">GT755_20110</name>
</gene>
<dbReference type="Proteomes" id="UP000479526">
    <property type="component" value="Unassembled WGS sequence"/>
</dbReference>
<accession>A0A7C9JG26</accession>
<organism evidence="2 3">
    <name type="scientific">Herbidospora solisilvae</name>
    <dbReference type="NCBI Taxonomy" id="2696284"/>
    <lineage>
        <taxon>Bacteria</taxon>
        <taxon>Bacillati</taxon>
        <taxon>Actinomycetota</taxon>
        <taxon>Actinomycetes</taxon>
        <taxon>Streptosporangiales</taxon>
        <taxon>Streptosporangiaceae</taxon>
        <taxon>Herbidospora</taxon>
    </lineage>
</organism>
<dbReference type="EMBL" id="WXEW01000006">
    <property type="protein sequence ID" value="NAS23983.1"/>
    <property type="molecule type" value="Genomic_DNA"/>
</dbReference>
<comment type="caution">
    <text evidence="2">The sequence shown here is derived from an EMBL/GenBank/DDBJ whole genome shotgun (WGS) entry which is preliminary data.</text>
</comment>
<proteinExistence type="predicted"/>
<evidence type="ECO:0000256" key="1">
    <source>
        <dbReference type="SAM" id="SignalP"/>
    </source>
</evidence>
<dbReference type="AlphaFoldDB" id="A0A7C9JG26"/>
<reference evidence="2 3" key="1">
    <citation type="submission" date="2020-01" db="EMBL/GenBank/DDBJ databases">
        <title>Herbidospora sp. NEAU-GS84 nov., a novel actinomycete isolated from soil.</title>
        <authorList>
            <person name="Han L."/>
        </authorList>
    </citation>
    <scope>NUCLEOTIDE SEQUENCE [LARGE SCALE GENOMIC DNA]</scope>
    <source>
        <strain evidence="2 3">NEAU-GS84</strain>
    </source>
</reference>
<evidence type="ECO:0000313" key="2">
    <source>
        <dbReference type="EMBL" id="NAS23983.1"/>
    </source>
</evidence>
<name>A0A7C9JG26_9ACTN</name>
<dbReference type="RefSeq" id="WP_161481238.1">
    <property type="nucleotide sequence ID" value="NZ_WXEW01000006.1"/>
</dbReference>
<protein>
    <submittedName>
        <fullName evidence="2">Uncharacterized protein</fullName>
    </submittedName>
</protein>